<dbReference type="RefSeq" id="WP_166755590.1">
    <property type="nucleotide sequence ID" value="NZ_BAABJU010000023.1"/>
</dbReference>
<reference evidence="8" key="2">
    <citation type="journal article" date="2019" name="Int. J. Syst. Evol. Microbiol.">
        <title>The Global Catalogue of Microorganisms (GCM) 10K type strain sequencing project: providing services to taxonomists for standard genome sequencing and annotation.</title>
        <authorList>
            <consortium name="The Broad Institute Genomics Platform"/>
            <consortium name="The Broad Institute Genome Sequencing Center for Infectious Disease"/>
            <person name="Wu L."/>
            <person name="Ma J."/>
        </authorList>
    </citation>
    <scope>NUCLEOTIDE SEQUENCE [LARGE SCALE GENOMIC DNA]</scope>
    <source>
        <strain evidence="8">CGMCC 4.5581</strain>
    </source>
</reference>
<dbReference type="GO" id="GO:0045892">
    <property type="term" value="P:negative regulation of DNA-templated transcription"/>
    <property type="evidence" value="ECO:0007669"/>
    <property type="project" value="InterPro"/>
</dbReference>
<keyword evidence="2" id="KW-0805">Transcription regulation</keyword>
<dbReference type="SUPFAM" id="SSF46785">
    <property type="entry name" value="Winged helix' DNA-binding domain"/>
    <property type="match status" value="1"/>
</dbReference>
<protein>
    <submittedName>
        <fullName evidence="6">Putative transcriptional regulator</fullName>
    </submittedName>
</protein>
<evidence type="ECO:0000256" key="2">
    <source>
        <dbReference type="ARBA" id="ARBA00023015"/>
    </source>
</evidence>
<dbReference type="InterPro" id="IPR036390">
    <property type="entry name" value="WH_DNA-bd_sf"/>
</dbReference>
<sequence>MASLGELERTLMDRLWAAAGPVSATELQQQLADRGLALTTVHTVLSRLEQKGFVVHDDQRPRRFAPRATREAHAAELMHEVLGQSADRQAVLARFVGSVDAEDAAMLRALLAGGGAAGGGVADGDAAGAGADGTAAR</sequence>
<reference evidence="6 7" key="3">
    <citation type="submission" date="2020-02" db="EMBL/GenBank/DDBJ databases">
        <title>Sequencing the genomes of 1000 actinobacteria strains.</title>
        <authorList>
            <person name="Klenk H.-P."/>
        </authorList>
    </citation>
    <scope>NUCLEOTIDE SEQUENCE [LARGE SCALE GENOMIC DNA]</scope>
    <source>
        <strain evidence="6 7">DSM 45201</strain>
    </source>
</reference>
<accession>A0A846LQ54</accession>
<dbReference type="Pfam" id="PF03965">
    <property type="entry name" value="Penicillinase_R"/>
    <property type="match status" value="1"/>
</dbReference>
<dbReference type="Gene3D" id="6.10.140.850">
    <property type="match status" value="1"/>
</dbReference>
<dbReference type="Gene3D" id="1.10.10.10">
    <property type="entry name" value="Winged helix-like DNA-binding domain superfamily/Winged helix DNA-binding domain"/>
    <property type="match status" value="1"/>
</dbReference>
<comment type="caution">
    <text evidence="6">The sequence shown here is derived from an EMBL/GenBank/DDBJ whole genome shotgun (WGS) entry which is preliminary data.</text>
</comment>
<dbReference type="InterPro" id="IPR036388">
    <property type="entry name" value="WH-like_DNA-bd_sf"/>
</dbReference>
<dbReference type="Proteomes" id="UP000552836">
    <property type="component" value="Unassembled WGS sequence"/>
</dbReference>
<comment type="similarity">
    <text evidence="1">Belongs to the BlaI transcriptional regulatory family.</text>
</comment>
<dbReference type="InterPro" id="IPR005650">
    <property type="entry name" value="BlaI_family"/>
</dbReference>
<dbReference type="GO" id="GO:0003677">
    <property type="term" value="F:DNA binding"/>
    <property type="evidence" value="ECO:0007669"/>
    <property type="project" value="UniProtKB-KW"/>
</dbReference>
<dbReference type="EMBL" id="BMMI01000002">
    <property type="protein sequence ID" value="GGL56662.1"/>
    <property type="molecule type" value="Genomic_DNA"/>
</dbReference>
<keyword evidence="8" id="KW-1185">Reference proteome</keyword>
<dbReference type="EMBL" id="JAAMPA010000001">
    <property type="protein sequence ID" value="NIH68362.1"/>
    <property type="molecule type" value="Genomic_DNA"/>
</dbReference>
<evidence type="ECO:0000256" key="4">
    <source>
        <dbReference type="ARBA" id="ARBA00023163"/>
    </source>
</evidence>
<dbReference type="AlphaFoldDB" id="A0A846LQ54"/>
<evidence type="ECO:0000313" key="7">
    <source>
        <dbReference type="Proteomes" id="UP000552836"/>
    </source>
</evidence>
<organism evidence="6 7">
    <name type="scientific">Modestobacter marinus</name>
    <dbReference type="NCBI Taxonomy" id="477641"/>
    <lineage>
        <taxon>Bacteria</taxon>
        <taxon>Bacillati</taxon>
        <taxon>Actinomycetota</taxon>
        <taxon>Actinomycetes</taxon>
        <taxon>Geodermatophilales</taxon>
        <taxon>Geodermatophilaceae</taxon>
        <taxon>Modestobacter</taxon>
    </lineage>
</organism>
<evidence type="ECO:0000256" key="3">
    <source>
        <dbReference type="ARBA" id="ARBA00023125"/>
    </source>
</evidence>
<evidence type="ECO:0000313" key="8">
    <source>
        <dbReference type="Proteomes" id="UP000648663"/>
    </source>
</evidence>
<dbReference type="Proteomes" id="UP000648663">
    <property type="component" value="Unassembled WGS sequence"/>
</dbReference>
<gene>
    <name evidence="6" type="ORF">FB380_002808</name>
    <name evidence="5" type="ORF">GCM10011589_10810</name>
</gene>
<proteinExistence type="inferred from homology"/>
<evidence type="ECO:0000256" key="1">
    <source>
        <dbReference type="ARBA" id="ARBA00011046"/>
    </source>
</evidence>
<evidence type="ECO:0000313" key="6">
    <source>
        <dbReference type="EMBL" id="NIH68362.1"/>
    </source>
</evidence>
<evidence type="ECO:0000313" key="5">
    <source>
        <dbReference type="EMBL" id="GGL56662.1"/>
    </source>
</evidence>
<name>A0A846LQ54_9ACTN</name>
<keyword evidence="4" id="KW-0804">Transcription</keyword>
<keyword evidence="3" id="KW-0238">DNA-binding</keyword>
<reference evidence="5" key="1">
    <citation type="journal article" date="2014" name="Int. J. Syst. Evol. Microbiol.">
        <title>Complete genome of a new Firmicutes species belonging to the dominant human colonic microbiota ('Ruminococcus bicirculans') reveals two chromosomes and a selective capacity to utilize plant glucans.</title>
        <authorList>
            <consortium name="NISC Comparative Sequencing Program"/>
            <person name="Wegmann U."/>
            <person name="Louis P."/>
            <person name="Goesmann A."/>
            <person name="Henrissat B."/>
            <person name="Duncan S.H."/>
            <person name="Flint H.J."/>
        </authorList>
    </citation>
    <scope>NUCLEOTIDE SEQUENCE</scope>
    <source>
        <strain evidence="5">CGMCC 4.5581</strain>
    </source>
</reference>
<reference evidence="5" key="4">
    <citation type="submission" date="2024-05" db="EMBL/GenBank/DDBJ databases">
        <authorList>
            <person name="Sun Q."/>
            <person name="Zhou Y."/>
        </authorList>
    </citation>
    <scope>NUCLEOTIDE SEQUENCE</scope>
    <source>
        <strain evidence="5">CGMCC 4.5581</strain>
    </source>
</reference>